<keyword evidence="3" id="KW-0680">Restriction system</keyword>
<keyword evidence="2 5" id="KW-0808">Transferase</keyword>
<dbReference type="PATRIC" id="fig|1359196.3.peg.497"/>
<dbReference type="AlphaFoldDB" id="A0A0F3MR65"/>
<reference evidence="5 6" key="1">
    <citation type="submission" date="2015-01" db="EMBL/GenBank/DDBJ databases">
        <title>Genome Sequencing of Rickettsiales.</title>
        <authorList>
            <person name="Daugherty S.C."/>
            <person name="Su Q."/>
            <person name="Abolude K."/>
            <person name="Beier-Sexton M."/>
            <person name="Carlyon J.A."/>
            <person name="Carter R."/>
            <person name="Day N.P."/>
            <person name="Dumler S.J."/>
            <person name="Dyachenko V."/>
            <person name="Godinez A."/>
            <person name="Kurtti T.J."/>
            <person name="Lichay M."/>
            <person name="Mullins K.E."/>
            <person name="Ott S."/>
            <person name="Pappas-Brown V."/>
            <person name="Paris D.H."/>
            <person name="Patel P."/>
            <person name="Richards A.L."/>
            <person name="Sadzewicz L."/>
            <person name="Sears K."/>
            <person name="Seidman D."/>
            <person name="Sengamalay N."/>
            <person name="Stenos J."/>
            <person name="Tallon L.J."/>
            <person name="Vincent G."/>
            <person name="Fraser C.M."/>
            <person name="Munderloh U."/>
            <person name="Dunning-Hotopp J.C."/>
        </authorList>
    </citation>
    <scope>NUCLEOTIDE SEQUENCE [LARGE SCALE GENOMIC DNA]</scope>
    <source>
        <strain evidence="5 6">Pedreira</strain>
    </source>
</reference>
<dbReference type="GO" id="GO:0009307">
    <property type="term" value="P:DNA restriction-modification system"/>
    <property type="evidence" value="ECO:0007669"/>
    <property type="project" value="UniProtKB-KW"/>
</dbReference>
<dbReference type="Pfam" id="PF00145">
    <property type="entry name" value="DNA_methylase"/>
    <property type="match status" value="1"/>
</dbReference>
<evidence type="ECO:0000313" key="5">
    <source>
        <dbReference type="EMBL" id="KJV58141.1"/>
    </source>
</evidence>
<organism evidence="5 6">
    <name type="scientific">Rickettsia felis str. Pedreira</name>
    <dbReference type="NCBI Taxonomy" id="1359196"/>
    <lineage>
        <taxon>Bacteria</taxon>
        <taxon>Pseudomonadati</taxon>
        <taxon>Pseudomonadota</taxon>
        <taxon>Alphaproteobacteria</taxon>
        <taxon>Rickettsiales</taxon>
        <taxon>Rickettsiaceae</taxon>
        <taxon>Rickettsieae</taxon>
        <taxon>Rickettsia</taxon>
        <taxon>spotted fever group</taxon>
    </lineage>
</organism>
<dbReference type="EMBL" id="LANQ01000001">
    <property type="protein sequence ID" value="KJV58141.1"/>
    <property type="molecule type" value="Genomic_DNA"/>
</dbReference>
<evidence type="ECO:0000256" key="3">
    <source>
        <dbReference type="ARBA" id="ARBA00022747"/>
    </source>
</evidence>
<accession>A0A0F3MR65</accession>
<dbReference type="GO" id="GO:0032259">
    <property type="term" value="P:methylation"/>
    <property type="evidence" value="ECO:0007669"/>
    <property type="project" value="UniProtKB-KW"/>
</dbReference>
<evidence type="ECO:0000256" key="4">
    <source>
        <dbReference type="ARBA" id="ARBA00047422"/>
    </source>
</evidence>
<dbReference type="InterPro" id="IPR029063">
    <property type="entry name" value="SAM-dependent_MTases_sf"/>
</dbReference>
<comment type="catalytic activity">
    <reaction evidence="4">
        <text>a 2'-deoxycytidine in DNA + S-adenosyl-L-methionine = a 5-methyl-2'-deoxycytidine in DNA + S-adenosyl-L-homocysteine + H(+)</text>
        <dbReference type="Rhea" id="RHEA:13681"/>
        <dbReference type="Rhea" id="RHEA-COMP:11369"/>
        <dbReference type="Rhea" id="RHEA-COMP:11370"/>
        <dbReference type="ChEBI" id="CHEBI:15378"/>
        <dbReference type="ChEBI" id="CHEBI:57856"/>
        <dbReference type="ChEBI" id="CHEBI:59789"/>
        <dbReference type="ChEBI" id="CHEBI:85452"/>
        <dbReference type="ChEBI" id="CHEBI:85454"/>
        <dbReference type="EC" id="2.1.1.37"/>
    </reaction>
</comment>
<dbReference type="GO" id="GO:0003886">
    <property type="term" value="F:DNA (cytosine-5-)-methyltransferase activity"/>
    <property type="evidence" value="ECO:0007669"/>
    <property type="project" value="UniProtKB-EC"/>
</dbReference>
<dbReference type="Gene3D" id="3.90.120.10">
    <property type="entry name" value="DNA Methylase, subunit A, domain 2"/>
    <property type="match status" value="1"/>
</dbReference>
<dbReference type="EC" id="2.1.1.37" evidence="5"/>
<gene>
    <name evidence="5" type="primary">hhaIM</name>
    <name evidence="5" type="ORF">RFEPED_0514</name>
</gene>
<dbReference type="InterPro" id="IPR001525">
    <property type="entry name" value="C5_MeTfrase"/>
</dbReference>
<proteinExistence type="predicted"/>
<protein>
    <submittedName>
        <fullName evidence="5">Modification methylase HhaI</fullName>
        <ecNumber evidence="5">2.1.1.37</ecNumber>
    </submittedName>
</protein>
<comment type="caution">
    <text evidence="5">The sequence shown here is derived from an EMBL/GenBank/DDBJ whole genome shotgun (WGS) entry which is preliminary data.</text>
</comment>
<dbReference type="Proteomes" id="UP000033475">
    <property type="component" value="Unassembled WGS sequence"/>
</dbReference>
<evidence type="ECO:0000313" key="6">
    <source>
        <dbReference type="Proteomes" id="UP000033475"/>
    </source>
</evidence>
<keyword evidence="1 5" id="KW-0489">Methyltransferase</keyword>
<evidence type="ECO:0000256" key="2">
    <source>
        <dbReference type="ARBA" id="ARBA00022679"/>
    </source>
</evidence>
<dbReference type="Gene3D" id="3.40.50.150">
    <property type="entry name" value="Vaccinia Virus protein VP39"/>
    <property type="match status" value="1"/>
</dbReference>
<evidence type="ECO:0000256" key="1">
    <source>
        <dbReference type="ARBA" id="ARBA00022603"/>
    </source>
</evidence>
<name>A0A0F3MR65_RICFI</name>
<sequence>MLNASLFGVPQARERVYFVCLRKDFSSEYILKYVKPKESYERIFLGDILEKEVDKSLYINRDDIVLDKTPVEKQLKPIRIGQVNKGGQGERIYSPFGHSITLSAFGGGVGARTGLYYINDKIRRLSINECKYLMGFPQDHYVADGLKGYRQLGNSVIPQIIANIYDSIIAV</sequence>
<dbReference type="SUPFAM" id="SSF53335">
    <property type="entry name" value="S-adenosyl-L-methionine-dependent methyltransferases"/>
    <property type="match status" value="1"/>
</dbReference>